<keyword evidence="3" id="KW-1185">Reference proteome</keyword>
<proteinExistence type="predicted"/>
<comment type="caution">
    <text evidence="2">The sequence shown here is derived from an EMBL/GenBank/DDBJ whole genome shotgun (WGS) entry which is preliminary data.</text>
</comment>
<protein>
    <recommendedName>
        <fullName evidence="4">DUF4371 domain-containing protein</fullName>
    </recommendedName>
</protein>
<organism evidence="2 3">
    <name type="scientific">Daphnia magna</name>
    <dbReference type="NCBI Taxonomy" id="35525"/>
    <lineage>
        <taxon>Eukaryota</taxon>
        <taxon>Metazoa</taxon>
        <taxon>Ecdysozoa</taxon>
        <taxon>Arthropoda</taxon>
        <taxon>Crustacea</taxon>
        <taxon>Branchiopoda</taxon>
        <taxon>Diplostraca</taxon>
        <taxon>Cladocera</taxon>
        <taxon>Anomopoda</taxon>
        <taxon>Daphniidae</taxon>
        <taxon>Daphnia</taxon>
    </lineage>
</organism>
<evidence type="ECO:0000256" key="1">
    <source>
        <dbReference type="SAM" id="MobiDB-lite"/>
    </source>
</evidence>
<reference evidence="2 3" key="1">
    <citation type="submission" date="2016-03" db="EMBL/GenBank/DDBJ databases">
        <title>EvidentialGene: Evidence-directed Construction of Genes on Genomes.</title>
        <authorList>
            <person name="Gilbert D.G."/>
            <person name="Choi J.-H."/>
            <person name="Mockaitis K."/>
            <person name="Colbourne J."/>
            <person name="Pfrender M."/>
        </authorList>
    </citation>
    <scope>NUCLEOTIDE SEQUENCE [LARGE SCALE GENOMIC DNA]</scope>
    <source>
        <strain evidence="2 3">Xinb3</strain>
        <tissue evidence="2">Complete organism</tissue>
    </source>
</reference>
<evidence type="ECO:0000313" key="3">
    <source>
        <dbReference type="Proteomes" id="UP000076858"/>
    </source>
</evidence>
<dbReference type="PANTHER" id="PTHR37162">
    <property type="entry name" value="HAT FAMILY DIMERISATION DOMAINCONTAINING PROTEIN-RELATED"/>
    <property type="match status" value="1"/>
</dbReference>
<dbReference type="OrthoDB" id="6356243at2759"/>
<feature type="region of interest" description="Disordered" evidence="1">
    <location>
        <begin position="450"/>
        <end position="476"/>
    </location>
</feature>
<sequence length="576" mass="65081">MIVKGFGRMVRDSNYEVENPRSNLDSAVFISLILSYLQPKVVLSDVLRMSDGIFPAVLVIFSQYPRDIQFRNQAVPRMSVGNHPYPCWINCGCPWYRPVLCGFIAENPLALCISDRLVPLFKSISNDKTIEQISTRKAKSRQHNKRWFRSIFDQGSPGHIKNHIFREFEQRRLNCELLNLVKCTNGTAQAICDSLLTLLSGIKCDMNNVVGFSADTCKAMIGVNNSVSVLPKKPVPNIVLILKCACHSVHLIASHASKELPRELEGLVDSVFNHFARSPKRRESFEAFEDFGDGAKECILRPSSTRWLTLKNAVNRILQQYNALCVYFTDVVGEGNLNKIDKTMADILKTRDLLTWPRICLLCIKHPKQFNTTFQAMLPLVQELKRKTTFGNLYLGIIAHNSIDEVKDSATESELEEYSSFLIISVLENHFGNDIDRDLLELPDKENNVSAHFPRKNRRTSHIGGNETTGSGGRRKRASVAFYTEESFRPKFSRDAWVGDRELEGGVASVSVDRRHSRRETYGFSLQKRKGSNSSLKSSLFKISMYSSTSLFNSAILESSCTVEDEVLTILLCLNS</sequence>
<dbReference type="EMBL" id="LRGB01000903">
    <property type="protein sequence ID" value="KZS15311.1"/>
    <property type="molecule type" value="Genomic_DNA"/>
</dbReference>
<dbReference type="PANTHER" id="PTHR37162:SF1">
    <property type="entry name" value="BED-TYPE DOMAIN-CONTAINING PROTEIN"/>
    <property type="match status" value="1"/>
</dbReference>
<dbReference type="InterPro" id="IPR012337">
    <property type="entry name" value="RNaseH-like_sf"/>
</dbReference>
<name>A0A164YJ91_9CRUS</name>
<evidence type="ECO:0008006" key="4">
    <source>
        <dbReference type="Google" id="ProtNLM"/>
    </source>
</evidence>
<dbReference type="SUPFAM" id="SSF53098">
    <property type="entry name" value="Ribonuclease H-like"/>
    <property type="match status" value="1"/>
</dbReference>
<dbReference type="AlphaFoldDB" id="A0A164YJ91"/>
<dbReference type="Proteomes" id="UP000076858">
    <property type="component" value="Unassembled WGS sequence"/>
</dbReference>
<evidence type="ECO:0000313" key="2">
    <source>
        <dbReference type="EMBL" id="KZS15311.1"/>
    </source>
</evidence>
<gene>
    <name evidence="2" type="ORF">APZ42_019153</name>
</gene>
<accession>A0A164YJ91</accession>